<accession>A0ABS7R3X0</accession>
<dbReference type="Pfam" id="PF03797">
    <property type="entry name" value="Autotransporter"/>
    <property type="match status" value="1"/>
</dbReference>
<feature type="chain" id="PRO_5045365061" evidence="2">
    <location>
        <begin position="42"/>
        <end position="848"/>
    </location>
</feature>
<feature type="signal peptide" evidence="2">
    <location>
        <begin position="1"/>
        <end position="41"/>
    </location>
</feature>
<dbReference type="SMART" id="SM00869">
    <property type="entry name" value="Autotransporter"/>
    <property type="match status" value="1"/>
</dbReference>
<dbReference type="InterPro" id="IPR012332">
    <property type="entry name" value="Autotransporter_pectin_lyase_C"/>
</dbReference>
<evidence type="ECO:0000313" key="4">
    <source>
        <dbReference type="EMBL" id="MBY8915631.1"/>
    </source>
</evidence>
<dbReference type="Gene3D" id="2.40.128.130">
    <property type="entry name" value="Autotransporter beta-domain"/>
    <property type="match status" value="1"/>
</dbReference>
<dbReference type="PRINTS" id="PR01484">
    <property type="entry name" value="PRTACTNFAMLY"/>
</dbReference>
<dbReference type="SUPFAM" id="SSF51126">
    <property type="entry name" value="Pectin lyase-like"/>
    <property type="match status" value="1"/>
</dbReference>
<dbReference type="Pfam" id="PF18883">
    <property type="entry name" value="AC_1"/>
    <property type="match status" value="1"/>
</dbReference>
<dbReference type="EMBL" id="JAHSQO010000001">
    <property type="protein sequence ID" value="MBY8915631.1"/>
    <property type="molecule type" value="Genomic_DNA"/>
</dbReference>
<dbReference type="NCBIfam" id="TIGR01414">
    <property type="entry name" value="autotrans_barl"/>
    <property type="match status" value="1"/>
</dbReference>
<keyword evidence="2" id="KW-0732">Signal</keyword>
<dbReference type="PROSITE" id="PS51208">
    <property type="entry name" value="AUTOTRANSPORTER"/>
    <property type="match status" value="1"/>
</dbReference>
<protein>
    <submittedName>
        <fullName evidence="4">Autotransporter outer membrane beta-barrel domain-containing protein</fullName>
    </submittedName>
</protein>
<gene>
    <name evidence="4" type="ORF">KVG22_03460</name>
</gene>
<dbReference type="InterPro" id="IPR005546">
    <property type="entry name" value="Autotransporte_beta"/>
</dbReference>
<evidence type="ECO:0000259" key="3">
    <source>
        <dbReference type="PROSITE" id="PS51208"/>
    </source>
</evidence>
<feature type="domain" description="Autotransporter" evidence="3">
    <location>
        <begin position="570"/>
        <end position="848"/>
    </location>
</feature>
<evidence type="ECO:0000256" key="2">
    <source>
        <dbReference type="SAM" id="SignalP"/>
    </source>
</evidence>
<dbReference type="SUPFAM" id="SSF103515">
    <property type="entry name" value="Autotransporter"/>
    <property type="match status" value="1"/>
</dbReference>
<proteinExistence type="predicted"/>
<evidence type="ECO:0000256" key="1">
    <source>
        <dbReference type="SAM" id="MobiDB-lite"/>
    </source>
</evidence>
<dbReference type="PANTHER" id="PTHR35037:SF3">
    <property type="entry name" value="C-TERMINAL REGION OF AIDA-LIKE PROTEIN"/>
    <property type="match status" value="1"/>
</dbReference>
<dbReference type="InterPro" id="IPR043990">
    <property type="entry name" value="AC_1"/>
</dbReference>
<dbReference type="InterPro" id="IPR036709">
    <property type="entry name" value="Autotransporte_beta_dom_sf"/>
</dbReference>
<sequence>MPVVLRGHIHYRTFNGRLTAILLSGSALGSFMAWPVSTAHAACTLVPTAGNDVFVCDSGTHTGDVLDLSGNNTLTLPAGGSGIINGNVTFGPGVDTVEVHSGEINGQLQQGDGVDDFRMTGGQIDSLNQGGHFDTFFMSGGHIVNHFDDGDEAVMTGGRIGRVDMKLANNIFDMSGGTIDGNLVAGFGHDTIILSDGSIGGNISVSGGTDHVTITGGSVGGDVRLSVGTDTLLWDGGGSIGGNVDLGGDDDTATLRNLNASSLGGLNAFLGGLGADDLTLEGVVADTPDRFQTLETINVNAGSALTFSGSETLTLGDSGTGTGSMNIDATSALFGGSATGGINAFGTGQRASVSNAGTIDLTNGADSTTDTFTITGDYFGDGGNLSLNTVLGDDASPSDKLVIAEGTATGSTGISIVNLGGSGGATVQDGIMVVEATGGGTTASGAFSLNDRVAVGAFEYYLYRGGVSAGTQDNWYLRSTIVNPATPTPSVPEPAPAPGAGPAPILPPDPAAPVAPPTPGATLVAGETVPLYRPEVATYSTVPPVLQHLAMSTLGTFHERRGVQPFLRDGEAVLPASWSRLFGQTVQSKWGGTVAPGFDGSLFGFQLGQDLIENETGNGHVDRAGIFISHARMNGDTTGQAIGWNDVAVGELDIHGTSLGGYWTHVAPNGWYLDGVVTGTWFGGEARSNAGEAIEVDGTGVAASVETGYPVAFNDRWRLEPQAQLIWQHLSLDDQSDRFSTVTFETDDAVTGRLGIRLEGDFQAGDGQSLKPYFKANLWHTFSAEHSLRFGGDAVATELKGTSLELGAGLVANLTKQVGLFATADYATNIGGEKTQIVEANLGLSITW</sequence>
<feature type="region of interest" description="Disordered" evidence="1">
    <location>
        <begin position="487"/>
        <end position="514"/>
    </location>
</feature>
<keyword evidence="5" id="KW-1185">Reference proteome</keyword>
<comment type="caution">
    <text evidence="4">The sequence shown here is derived from an EMBL/GenBank/DDBJ whole genome shotgun (WGS) entry which is preliminary data.</text>
</comment>
<dbReference type="InterPro" id="IPR051551">
    <property type="entry name" value="Autotransporter_adhesion"/>
</dbReference>
<dbReference type="InterPro" id="IPR011050">
    <property type="entry name" value="Pectin_lyase_fold/virulence"/>
</dbReference>
<dbReference type="Gene3D" id="2.160.20.20">
    <property type="match status" value="1"/>
</dbReference>
<evidence type="ECO:0000313" key="5">
    <source>
        <dbReference type="Proteomes" id="UP000777661"/>
    </source>
</evidence>
<reference evidence="4 5" key="1">
    <citation type="submission" date="2021-06" db="EMBL/GenBank/DDBJ databases">
        <title>Nitratireductor porphyridii sp. nov., isolated from a small marine red alga, Porphyridium purpureum in South Korea.</title>
        <authorList>
            <person name="Kim K.H."/>
            <person name="Kristyanto S."/>
            <person name="Jeon C.O."/>
        </authorList>
    </citation>
    <scope>NUCLEOTIDE SEQUENCE [LARGE SCALE GENOMIC DNA]</scope>
    <source>
        <strain evidence="4 5">R6</strain>
    </source>
</reference>
<dbReference type="InterPro" id="IPR003991">
    <property type="entry name" value="Pertactin_virulence_factor"/>
</dbReference>
<organism evidence="4 5">
    <name type="scientific">Nitratireductor rhodophyticola</name>
    <dbReference type="NCBI Taxonomy" id="2854036"/>
    <lineage>
        <taxon>Bacteria</taxon>
        <taxon>Pseudomonadati</taxon>
        <taxon>Pseudomonadota</taxon>
        <taxon>Alphaproteobacteria</taxon>
        <taxon>Hyphomicrobiales</taxon>
        <taxon>Phyllobacteriaceae</taxon>
        <taxon>Nitratireductor</taxon>
    </lineage>
</organism>
<dbReference type="RefSeq" id="WP_223004462.1">
    <property type="nucleotide sequence ID" value="NZ_JAHSSF010000001.1"/>
</dbReference>
<dbReference type="Proteomes" id="UP000777661">
    <property type="component" value="Unassembled WGS sequence"/>
</dbReference>
<dbReference type="PANTHER" id="PTHR35037">
    <property type="entry name" value="C-TERMINAL REGION OF AIDA-LIKE PROTEIN"/>
    <property type="match status" value="1"/>
</dbReference>
<dbReference type="InterPro" id="IPR006315">
    <property type="entry name" value="OM_autotransptr_brl_dom"/>
</dbReference>
<dbReference type="CDD" id="cd01344">
    <property type="entry name" value="PL2_Passenger_AT"/>
    <property type="match status" value="1"/>
</dbReference>
<name>A0ABS7R3X0_9HYPH</name>